<evidence type="ECO:0000256" key="1">
    <source>
        <dbReference type="SAM" id="MobiDB-lite"/>
    </source>
</evidence>
<dbReference type="AlphaFoldDB" id="A0A2N5U2J1"/>
<accession>A0A2N5U2J1</accession>
<sequence>MSPNDLDLPLLNIQLEARFDRRLQASIHAPGAVEADTRPPVESPPPDSPTPSVPSTPLVHNGNAISPNKISPPTDPDPPDPKESQPPTRRSARTKRQPDRLGN</sequence>
<proteinExistence type="predicted"/>
<reference evidence="2 3" key="1">
    <citation type="submission" date="2017-11" db="EMBL/GenBank/DDBJ databases">
        <title>De novo assembly and phasing of dikaryotic genomes from two isolates of Puccinia coronata f. sp. avenae, the causal agent of oat crown rust.</title>
        <authorList>
            <person name="Miller M.E."/>
            <person name="Zhang Y."/>
            <person name="Omidvar V."/>
            <person name="Sperschneider J."/>
            <person name="Schwessinger B."/>
            <person name="Raley C."/>
            <person name="Palmer J.M."/>
            <person name="Garnica D."/>
            <person name="Upadhyaya N."/>
            <person name="Rathjen J."/>
            <person name="Taylor J.M."/>
            <person name="Park R.F."/>
            <person name="Dodds P.N."/>
            <person name="Hirsch C.D."/>
            <person name="Kianian S.F."/>
            <person name="Figueroa M."/>
        </authorList>
    </citation>
    <scope>NUCLEOTIDE SEQUENCE [LARGE SCALE GENOMIC DNA]</scope>
    <source>
        <strain evidence="2">12SD80</strain>
    </source>
</reference>
<protein>
    <submittedName>
        <fullName evidence="2">Uncharacterized protein</fullName>
    </submittedName>
</protein>
<dbReference type="Proteomes" id="UP000235392">
    <property type="component" value="Unassembled WGS sequence"/>
</dbReference>
<feature type="compositionally biased region" description="Pro residues" evidence="1">
    <location>
        <begin position="41"/>
        <end position="54"/>
    </location>
</feature>
<evidence type="ECO:0000313" key="3">
    <source>
        <dbReference type="Proteomes" id="UP000235392"/>
    </source>
</evidence>
<name>A0A2N5U2J1_9BASI</name>
<comment type="caution">
    <text evidence="2">The sequence shown here is derived from an EMBL/GenBank/DDBJ whole genome shotgun (WGS) entry which is preliminary data.</text>
</comment>
<feature type="region of interest" description="Disordered" evidence="1">
    <location>
        <begin position="28"/>
        <end position="103"/>
    </location>
</feature>
<gene>
    <name evidence="2" type="ORF">PCASD_17312</name>
</gene>
<evidence type="ECO:0000313" key="2">
    <source>
        <dbReference type="EMBL" id="PLW31964.1"/>
    </source>
</evidence>
<organism evidence="2 3">
    <name type="scientific">Puccinia coronata f. sp. avenae</name>
    <dbReference type="NCBI Taxonomy" id="200324"/>
    <lineage>
        <taxon>Eukaryota</taxon>
        <taxon>Fungi</taxon>
        <taxon>Dikarya</taxon>
        <taxon>Basidiomycota</taxon>
        <taxon>Pucciniomycotina</taxon>
        <taxon>Pucciniomycetes</taxon>
        <taxon>Pucciniales</taxon>
        <taxon>Pucciniaceae</taxon>
        <taxon>Puccinia</taxon>
    </lineage>
</organism>
<dbReference type="EMBL" id="PGCI01000256">
    <property type="protein sequence ID" value="PLW31964.1"/>
    <property type="molecule type" value="Genomic_DNA"/>
</dbReference>